<dbReference type="Gene3D" id="3.30.1150.10">
    <property type="match status" value="1"/>
</dbReference>
<accession>A0A5D4XN24</accession>
<evidence type="ECO:0000259" key="3">
    <source>
        <dbReference type="PROSITE" id="PS52015"/>
    </source>
</evidence>
<dbReference type="SUPFAM" id="SSF74653">
    <property type="entry name" value="TolA/TonB C-terminal domain"/>
    <property type="match status" value="1"/>
</dbReference>
<feature type="chain" id="PRO_5022855597" evidence="2">
    <location>
        <begin position="24"/>
        <end position="302"/>
    </location>
</feature>
<keyword evidence="5" id="KW-1185">Reference proteome</keyword>
<dbReference type="Proteomes" id="UP000324973">
    <property type="component" value="Unassembled WGS sequence"/>
</dbReference>
<evidence type="ECO:0000313" key="4">
    <source>
        <dbReference type="EMBL" id="TYT26078.1"/>
    </source>
</evidence>
<dbReference type="InterPro" id="IPR037682">
    <property type="entry name" value="TonB_C"/>
</dbReference>
<evidence type="ECO:0000313" key="5">
    <source>
        <dbReference type="Proteomes" id="UP000324973"/>
    </source>
</evidence>
<dbReference type="EMBL" id="VTFT01000001">
    <property type="protein sequence ID" value="TYT26078.1"/>
    <property type="molecule type" value="Genomic_DNA"/>
</dbReference>
<feature type="compositionally biased region" description="Basic and acidic residues" evidence="1">
    <location>
        <begin position="134"/>
        <end position="146"/>
    </location>
</feature>
<feature type="signal peptide" evidence="2">
    <location>
        <begin position="1"/>
        <end position="23"/>
    </location>
</feature>
<gene>
    <name evidence="4" type="ORF">FZO89_07300</name>
</gene>
<protein>
    <submittedName>
        <fullName evidence="4">Protein tonB</fullName>
    </submittedName>
</protein>
<evidence type="ECO:0000256" key="2">
    <source>
        <dbReference type="SAM" id="SignalP"/>
    </source>
</evidence>
<dbReference type="GO" id="GO:0055085">
    <property type="term" value="P:transmembrane transport"/>
    <property type="evidence" value="ECO:0007669"/>
    <property type="project" value="InterPro"/>
</dbReference>
<feature type="domain" description="TonB C-terminal" evidence="3">
    <location>
        <begin position="140"/>
        <end position="250"/>
    </location>
</feature>
<organism evidence="4 5">
    <name type="scientific">Luteimonas viscosa</name>
    <dbReference type="NCBI Taxonomy" id="1132694"/>
    <lineage>
        <taxon>Bacteria</taxon>
        <taxon>Pseudomonadati</taxon>
        <taxon>Pseudomonadota</taxon>
        <taxon>Gammaproteobacteria</taxon>
        <taxon>Lysobacterales</taxon>
        <taxon>Lysobacteraceae</taxon>
        <taxon>Luteimonas</taxon>
    </lineage>
</organism>
<dbReference type="OrthoDB" id="5982524at2"/>
<dbReference type="AlphaFoldDB" id="A0A5D4XN24"/>
<proteinExistence type="predicted"/>
<dbReference type="PROSITE" id="PS52015">
    <property type="entry name" value="TONB_CTD"/>
    <property type="match status" value="1"/>
</dbReference>
<evidence type="ECO:0000256" key="1">
    <source>
        <dbReference type="SAM" id="MobiDB-lite"/>
    </source>
</evidence>
<comment type="caution">
    <text evidence="4">The sequence shown here is derived from an EMBL/GenBank/DDBJ whole genome shotgun (WGS) entry which is preliminary data.</text>
</comment>
<reference evidence="4 5" key="1">
    <citation type="submission" date="2019-08" db="EMBL/GenBank/DDBJ databases">
        <title>Luteimonas viscosus sp. nov., isolated from soil of a sunflower field.</title>
        <authorList>
            <person name="Jianli Z."/>
            <person name="Ying Z."/>
        </authorList>
    </citation>
    <scope>NUCLEOTIDE SEQUENCE [LARGE SCALE GENOMIC DNA]</scope>
    <source>
        <strain evidence="4 5">XBU10</strain>
    </source>
</reference>
<keyword evidence="2" id="KW-0732">Signal</keyword>
<name>A0A5D4XN24_9GAMM</name>
<feature type="region of interest" description="Disordered" evidence="1">
    <location>
        <begin position="122"/>
        <end position="147"/>
    </location>
</feature>
<sequence>MGMRHHWRWYVLLLWLATGAVHAAGVAEARKQVEASMLVTGRVTITREGTVSDWTIDQREKLPEVVANMIDAAAPGWRFEPIVIDGKPAHGSARMSLQMIAERIDDERFRVSIRNGYFGRDAVSRAQPPGRRGKREDASFPDDRLSGLEMRPPGYPPLALEAGVQGTVYVIVRVDRSGRVQDAAVEQVNLRALGNAREMARMRDLLARPALAAARRWTFRTPVRGEWVDEESWSARVPVDYLIGGMQPGYGKWQAYVPGPRSPVPWQMESLEGFDIAPDTLVAGEVHQVGTGLKLLVPLQGG</sequence>